<evidence type="ECO:0008006" key="3">
    <source>
        <dbReference type="Google" id="ProtNLM"/>
    </source>
</evidence>
<reference evidence="1" key="1">
    <citation type="submission" date="2023-06" db="EMBL/GenBank/DDBJ databases">
        <title>Genome-scale phylogeny and comparative genomics of the fungal order Sordariales.</title>
        <authorList>
            <consortium name="Lawrence Berkeley National Laboratory"/>
            <person name="Hensen N."/>
            <person name="Bonometti L."/>
            <person name="Westerberg I."/>
            <person name="Brannstrom I.O."/>
            <person name="Guillou S."/>
            <person name="Cros-Aarteil S."/>
            <person name="Calhoun S."/>
            <person name="Haridas S."/>
            <person name="Kuo A."/>
            <person name="Mondo S."/>
            <person name="Pangilinan J."/>
            <person name="Riley R."/>
            <person name="Labutti K."/>
            <person name="Andreopoulos B."/>
            <person name="Lipzen A."/>
            <person name="Chen C."/>
            <person name="Yanf M."/>
            <person name="Daum C."/>
            <person name="Ng V."/>
            <person name="Clum A."/>
            <person name="Steindorff A."/>
            <person name="Ohm R."/>
            <person name="Martin F."/>
            <person name="Silar P."/>
            <person name="Natvig D."/>
            <person name="Lalanne C."/>
            <person name="Gautier V."/>
            <person name="Ament-Velasquez S.L."/>
            <person name="Kruys A."/>
            <person name="Hutchinson M.I."/>
            <person name="Powell A.J."/>
            <person name="Barry K."/>
            <person name="Miller A.N."/>
            <person name="Grigoriev I.V."/>
            <person name="Debuchy R."/>
            <person name="Gladieux P."/>
            <person name="Thoren M.H."/>
            <person name="Johannesson H."/>
        </authorList>
    </citation>
    <scope>NUCLEOTIDE SEQUENCE</scope>
    <source>
        <strain evidence="1">SMH2532-1</strain>
    </source>
</reference>
<dbReference type="EMBL" id="JAULSV010000002">
    <property type="protein sequence ID" value="KAK0652648.1"/>
    <property type="molecule type" value="Genomic_DNA"/>
</dbReference>
<name>A0AA39YH98_9PEZI</name>
<dbReference type="InterPro" id="IPR052895">
    <property type="entry name" value="HetReg/Transcr_Mod"/>
</dbReference>
<comment type="caution">
    <text evidence="1">The sequence shown here is derived from an EMBL/GenBank/DDBJ whole genome shotgun (WGS) entry which is preliminary data.</text>
</comment>
<sequence length="474" mass="52911">MWIIQEVVAPQSVVLHYDSIYIDWSRFANAMRVLSSHGLRNFPILLADRERKGRSSNADNHNAATFSSTSLRNIDNALVMESLRQLYGGYRAYQVGKTSRRFLPLEDVLQLCLRFDSTLAVDRLFALMGLVNEEDRGGIIPDYTKTPEAVVKAFTRAASVVLRKPNPFRGLRFAGVGRDQRIIGLPSWAPDWTAGIQAAILSHGDDQSDYKASLDTVPRLEFAEELRTVRCFGIVFDKVNALGDIFRGTPTPKHHQFRDSLCLLQHLCSPNHRYSKGRCNGQSLDEAFYRTLIGDTDPIQKKRPAPDATEHSFLAYWKSTIINAETALSDDLSSERREEILSARRNVGFADNDDNLFAHMLSTDLARQHPDKWDGFTSIFRPDPSRTAFFHDNALMAFGRRMCVSEKGYVGLVPANTAVGDQIAILAGAGTPYLLRETGGKRLLVGECYIHGAMDGEVFEEAGGVKALRPIILS</sequence>
<accession>A0AA39YH98</accession>
<keyword evidence="2" id="KW-1185">Reference proteome</keyword>
<dbReference type="PANTHER" id="PTHR24148">
    <property type="entry name" value="ANKYRIN REPEAT DOMAIN-CONTAINING PROTEIN 39 HOMOLOG-RELATED"/>
    <property type="match status" value="1"/>
</dbReference>
<gene>
    <name evidence="1" type="ORF">B0T16DRAFT_104087</name>
</gene>
<evidence type="ECO:0000313" key="2">
    <source>
        <dbReference type="Proteomes" id="UP001174936"/>
    </source>
</evidence>
<organism evidence="1 2">
    <name type="scientific">Cercophora newfieldiana</name>
    <dbReference type="NCBI Taxonomy" id="92897"/>
    <lineage>
        <taxon>Eukaryota</taxon>
        <taxon>Fungi</taxon>
        <taxon>Dikarya</taxon>
        <taxon>Ascomycota</taxon>
        <taxon>Pezizomycotina</taxon>
        <taxon>Sordariomycetes</taxon>
        <taxon>Sordariomycetidae</taxon>
        <taxon>Sordariales</taxon>
        <taxon>Lasiosphaeriaceae</taxon>
        <taxon>Cercophora</taxon>
    </lineage>
</organism>
<dbReference type="Pfam" id="PF26639">
    <property type="entry name" value="Het-6_barrel"/>
    <property type="match status" value="1"/>
</dbReference>
<dbReference type="AlphaFoldDB" id="A0AA39YH98"/>
<proteinExistence type="predicted"/>
<dbReference type="PANTHER" id="PTHR24148:SF64">
    <property type="entry name" value="HETEROKARYON INCOMPATIBILITY DOMAIN-CONTAINING PROTEIN"/>
    <property type="match status" value="1"/>
</dbReference>
<protein>
    <recommendedName>
        <fullName evidence="3">Heterokaryon incompatibility domain-containing protein</fullName>
    </recommendedName>
</protein>
<evidence type="ECO:0000313" key="1">
    <source>
        <dbReference type="EMBL" id="KAK0652648.1"/>
    </source>
</evidence>
<dbReference type="Proteomes" id="UP001174936">
    <property type="component" value="Unassembled WGS sequence"/>
</dbReference>